<evidence type="ECO:0000313" key="1">
    <source>
        <dbReference type="EMBL" id="QHT28612.1"/>
    </source>
</evidence>
<name>A0A6C0EIP2_9ZZZZ</name>
<sequence>MDLTKQASINNVFIRTYKTTMNRYNINTLYLIQQLDEFEKKNIDDQNVKNLIKTMLEVPYYENLNPVNSFRKFKLLQEKLHIIHQELIDEDIIKRLSELRKPINDTLSELV</sequence>
<accession>A0A6C0EIP2</accession>
<dbReference type="AlphaFoldDB" id="A0A6C0EIP2"/>
<organism evidence="1">
    <name type="scientific">viral metagenome</name>
    <dbReference type="NCBI Taxonomy" id="1070528"/>
    <lineage>
        <taxon>unclassified sequences</taxon>
        <taxon>metagenomes</taxon>
        <taxon>organismal metagenomes</taxon>
    </lineage>
</organism>
<proteinExistence type="predicted"/>
<dbReference type="EMBL" id="MN738863">
    <property type="protein sequence ID" value="QHT28612.1"/>
    <property type="molecule type" value="Genomic_DNA"/>
</dbReference>
<protein>
    <submittedName>
        <fullName evidence="1">Uncharacterized protein</fullName>
    </submittedName>
</protein>
<reference evidence="1" key="1">
    <citation type="journal article" date="2020" name="Nature">
        <title>Giant virus diversity and host interactions through global metagenomics.</title>
        <authorList>
            <person name="Schulz F."/>
            <person name="Roux S."/>
            <person name="Paez-Espino D."/>
            <person name="Jungbluth S."/>
            <person name="Walsh D.A."/>
            <person name="Denef V.J."/>
            <person name="McMahon K.D."/>
            <person name="Konstantinidis K.T."/>
            <person name="Eloe-Fadrosh E.A."/>
            <person name="Kyrpides N.C."/>
            <person name="Woyke T."/>
        </authorList>
    </citation>
    <scope>NUCLEOTIDE SEQUENCE</scope>
    <source>
        <strain evidence="1">GVMAG-M-3300001351-8</strain>
    </source>
</reference>